<evidence type="ECO:0000256" key="4">
    <source>
        <dbReference type="ARBA" id="ARBA00022538"/>
    </source>
</evidence>
<evidence type="ECO:0000256" key="1">
    <source>
        <dbReference type="ARBA" id="ARBA00004651"/>
    </source>
</evidence>
<evidence type="ECO:0000256" key="14">
    <source>
        <dbReference type="SAM" id="MobiDB-lite"/>
    </source>
</evidence>
<dbReference type="FunFam" id="1.10.287.70:FF:000016">
    <property type="entry name" value="Putative potassium voltage-gated channel subfamily KQT member 2"/>
    <property type="match status" value="1"/>
</dbReference>
<dbReference type="PANTHER" id="PTHR47735:SF7">
    <property type="entry name" value="POTASSIUM VOLTAGE-GATED CHANNEL SUBFAMILY KQT MEMBER 4"/>
    <property type="match status" value="1"/>
</dbReference>
<dbReference type="GO" id="GO:0008076">
    <property type="term" value="C:voltage-gated potassium channel complex"/>
    <property type="evidence" value="ECO:0007669"/>
    <property type="project" value="TreeGrafter"/>
</dbReference>
<evidence type="ECO:0000256" key="6">
    <source>
        <dbReference type="ARBA" id="ARBA00022826"/>
    </source>
</evidence>
<evidence type="ECO:0000259" key="17">
    <source>
        <dbReference type="Pfam" id="PF03520"/>
    </source>
</evidence>
<accession>A0A3Q2QPI7</accession>
<feature type="compositionally biased region" description="Polar residues" evidence="14">
    <location>
        <begin position="422"/>
        <end position="433"/>
    </location>
</feature>
<keyword evidence="10" id="KW-0406">Ion transport</keyword>
<dbReference type="InterPro" id="IPR003937">
    <property type="entry name" value="K_chnl_volt-dep_KCNQ"/>
</dbReference>
<feature type="transmembrane region" description="Helical" evidence="15">
    <location>
        <begin position="166"/>
        <end position="191"/>
    </location>
</feature>
<evidence type="ECO:0000313" key="18">
    <source>
        <dbReference type="Ensembl" id="ENSFHEP00000029551.1"/>
    </source>
</evidence>
<proteinExistence type="predicted"/>
<dbReference type="AlphaFoldDB" id="A0A3Q2QPI7"/>
<keyword evidence="11 15" id="KW-0472">Membrane</keyword>
<feature type="region of interest" description="Disordered" evidence="14">
    <location>
        <begin position="572"/>
        <end position="596"/>
    </location>
</feature>
<keyword evidence="12" id="KW-0407">Ion channel</keyword>
<organism evidence="18 19">
    <name type="scientific">Fundulus heteroclitus</name>
    <name type="common">Killifish</name>
    <name type="synonym">Mummichog</name>
    <dbReference type="NCBI Taxonomy" id="8078"/>
    <lineage>
        <taxon>Eukaryota</taxon>
        <taxon>Metazoa</taxon>
        <taxon>Chordata</taxon>
        <taxon>Craniata</taxon>
        <taxon>Vertebrata</taxon>
        <taxon>Euteleostomi</taxon>
        <taxon>Actinopterygii</taxon>
        <taxon>Neopterygii</taxon>
        <taxon>Teleostei</taxon>
        <taxon>Neoteleostei</taxon>
        <taxon>Acanthomorphata</taxon>
        <taxon>Ovalentaria</taxon>
        <taxon>Atherinomorphae</taxon>
        <taxon>Cyprinodontiformes</taxon>
        <taxon>Fundulidae</taxon>
        <taxon>Fundulus</taxon>
    </lineage>
</organism>
<evidence type="ECO:0000256" key="5">
    <source>
        <dbReference type="ARBA" id="ARBA00022692"/>
    </source>
</evidence>
<dbReference type="GO" id="GO:0005249">
    <property type="term" value="F:voltage-gated potassium channel activity"/>
    <property type="evidence" value="ECO:0007669"/>
    <property type="project" value="InterPro"/>
</dbReference>
<dbReference type="PANTHER" id="PTHR47735">
    <property type="entry name" value="POTASSIUM VOLTAGE-GATED CHANNEL SUBFAMILY KQT MEMBER 4"/>
    <property type="match status" value="1"/>
</dbReference>
<reference evidence="18" key="1">
    <citation type="submission" date="2025-08" db="UniProtKB">
        <authorList>
            <consortium name="Ensembl"/>
        </authorList>
    </citation>
    <scope>IDENTIFICATION</scope>
</reference>
<name>A0A3Q2QPI7_FUNHE</name>
<dbReference type="Pfam" id="PF00520">
    <property type="entry name" value="Ion_trans"/>
    <property type="match status" value="1"/>
</dbReference>
<keyword evidence="6" id="KW-0631">Potassium channel</keyword>
<evidence type="ECO:0000259" key="16">
    <source>
        <dbReference type="Pfam" id="PF00520"/>
    </source>
</evidence>
<keyword evidence="2" id="KW-0813">Transport</keyword>
<dbReference type="InterPro" id="IPR003947">
    <property type="entry name" value="K_chnl_volt-dep_KCNQ2"/>
</dbReference>
<comment type="catalytic activity">
    <reaction evidence="13">
        <text>K(+)(in) = K(+)(out)</text>
        <dbReference type="Rhea" id="RHEA:29463"/>
        <dbReference type="ChEBI" id="CHEBI:29103"/>
    </reaction>
</comment>
<evidence type="ECO:0000256" key="3">
    <source>
        <dbReference type="ARBA" id="ARBA00022475"/>
    </source>
</evidence>
<protein>
    <submittedName>
        <fullName evidence="18">Potassium voltage-gated channel subfamily Q member 4</fullName>
    </submittedName>
</protein>
<feature type="transmembrane region" description="Helical" evidence="15">
    <location>
        <begin position="91"/>
        <end position="113"/>
    </location>
</feature>
<sequence length="678" mass="76759">LLRAPPRLMLAPPAPNDDRRVEFVALTAVQTERSEPSTPERGHPSHRTGLLGTPLPGPPGPRANASASSKRFRKLQNCLYNVLERPRGWAFIYHAFIFLLVFSCLVLSVFSTIPDHQKMANQGLFILEFVMIVVFGLEYFIRIWAAGCCCRYRGWQGRLRFARKPFCVIDFIVFVASLAVIAAGTQGNIFATSALRSMRFLQILRMVRMDRRGGTWKLLGSVVYAHSKELITAWYIGFLVLIFASFLVYLAEKDINSDFGTYADSLWWGTITLTTIGYGDKTPRTWQGRLLAAGFALLGVSFFALPAGILGSGFALKVQEQHRQKHFEKRRMPAANLIQAAWRLYSTDAKHSYLTATWYFYDSMLPSFRELTLLFSHLQRQRNTKKVLQNSYHTLLSGLRPYSSPYLSGDSSKMGFRDRIRMNNSRSSQTIRNKASPLPPGSSVRRTPSQENMPEATSPGKVQKSWSFNDRTRFRTSLRLKPRPPVDVEGLGEESMEDKSYCDVAMDEVIPAVKTLIRAVRILKFLVAKRKFKETLRPYDVKDVIEQYSAGHLDMLGRIKSLQMRVDQIIGRGAVQPDKKSRPEKGEKTPPELDPLDELSMMGRVVKVEKQVQSIENKLDLMLNFYSQCLKKGSSHVTLSSLLDPDLTSDYHSPTDQRDLFPSANTLNISQSDSGNLE</sequence>
<evidence type="ECO:0000256" key="12">
    <source>
        <dbReference type="ARBA" id="ARBA00023303"/>
    </source>
</evidence>
<keyword evidence="19" id="KW-1185">Reference proteome</keyword>
<evidence type="ECO:0000256" key="13">
    <source>
        <dbReference type="ARBA" id="ARBA00034430"/>
    </source>
</evidence>
<feature type="compositionally biased region" description="Basic and acidic residues" evidence="14">
    <location>
        <begin position="577"/>
        <end position="591"/>
    </location>
</feature>
<dbReference type="Ensembl" id="ENSFHET00000020222.1">
    <property type="protein sequence ID" value="ENSFHEP00000029551.1"/>
    <property type="gene ID" value="ENSFHEG00000000825.1"/>
</dbReference>
<dbReference type="InterPro" id="IPR005821">
    <property type="entry name" value="Ion_trans_dom"/>
</dbReference>
<evidence type="ECO:0000313" key="19">
    <source>
        <dbReference type="Proteomes" id="UP000265000"/>
    </source>
</evidence>
<evidence type="ECO:0000256" key="15">
    <source>
        <dbReference type="SAM" id="Phobius"/>
    </source>
</evidence>
<feature type="domain" description="Potassium channel voltage dependent KCNQ C-terminal" evidence="17">
    <location>
        <begin position="448"/>
        <end position="633"/>
    </location>
</feature>
<feature type="transmembrane region" description="Helical" evidence="15">
    <location>
        <begin position="125"/>
        <end position="145"/>
    </location>
</feature>
<keyword evidence="4" id="KW-0633">Potassium transport</keyword>
<feature type="compositionally biased region" description="Basic and acidic residues" evidence="14">
    <location>
        <begin position="32"/>
        <end position="43"/>
    </location>
</feature>
<keyword evidence="9 15" id="KW-1133">Transmembrane helix</keyword>
<dbReference type="SUPFAM" id="SSF81324">
    <property type="entry name" value="Voltage-gated potassium channels"/>
    <property type="match status" value="1"/>
</dbReference>
<keyword evidence="8" id="KW-0630">Potassium</keyword>
<keyword evidence="7" id="KW-0851">Voltage-gated channel</keyword>
<feature type="region of interest" description="Disordered" evidence="14">
    <location>
        <begin position="653"/>
        <end position="678"/>
    </location>
</feature>
<feature type="transmembrane region" description="Helical" evidence="15">
    <location>
        <begin position="231"/>
        <end position="250"/>
    </location>
</feature>
<dbReference type="PRINTS" id="PR00169">
    <property type="entry name" value="KCHANNEL"/>
</dbReference>
<evidence type="ECO:0000256" key="11">
    <source>
        <dbReference type="ARBA" id="ARBA00023136"/>
    </source>
</evidence>
<feature type="domain" description="Ion transport" evidence="16">
    <location>
        <begin position="91"/>
        <end position="320"/>
    </location>
</feature>
<dbReference type="PRINTS" id="PR01461">
    <property type="entry name" value="KCNQ2CHANNEL"/>
</dbReference>
<dbReference type="FunFam" id="1.20.120.350:FF:000017">
    <property type="entry name" value="potassium voltage-gated channel subfamily KQT member 1"/>
    <property type="match status" value="1"/>
</dbReference>
<feature type="region of interest" description="Disordered" evidence="14">
    <location>
        <begin position="422"/>
        <end position="463"/>
    </location>
</feature>
<dbReference type="GeneTree" id="ENSGT00940000159209"/>
<dbReference type="Pfam" id="PF03520">
    <property type="entry name" value="KCNQ_channel"/>
    <property type="match status" value="1"/>
</dbReference>
<keyword evidence="5 15" id="KW-0812">Transmembrane</keyword>
<dbReference type="Gene3D" id="1.10.287.70">
    <property type="match status" value="1"/>
</dbReference>
<feature type="region of interest" description="Disordered" evidence="14">
    <location>
        <begin position="29"/>
        <end position="67"/>
    </location>
</feature>
<comment type="subcellular location">
    <subcellularLocation>
        <location evidence="1">Cell membrane</location>
        <topology evidence="1">Multi-pass membrane protein</topology>
    </subcellularLocation>
</comment>
<evidence type="ECO:0000256" key="2">
    <source>
        <dbReference type="ARBA" id="ARBA00022448"/>
    </source>
</evidence>
<keyword evidence="3" id="KW-1003">Cell membrane</keyword>
<dbReference type="PRINTS" id="PR01459">
    <property type="entry name" value="KCNQCHANNEL"/>
</dbReference>
<evidence type="ECO:0000256" key="8">
    <source>
        <dbReference type="ARBA" id="ARBA00022958"/>
    </source>
</evidence>
<evidence type="ECO:0000256" key="7">
    <source>
        <dbReference type="ARBA" id="ARBA00022882"/>
    </source>
</evidence>
<evidence type="ECO:0000256" key="9">
    <source>
        <dbReference type="ARBA" id="ARBA00022989"/>
    </source>
</evidence>
<reference evidence="18" key="2">
    <citation type="submission" date="2025-09" db="UniProtKB">
        <authorList>
            <consortium name="Ensembl"/>
        </authorList>
    </citation>
    <scope>IDENTIFICATION</scope>
</reference>
<dbReference type="InterPro" id="IPR013821">
    <property type="entry name" value="K_chnl_volt-dep_KCNQ_C"/>
</dbReference>
<dbReference type="Gene3D" id="6.10.140.1910">
    <property type="match status" value="2"/>
</dbReference>
<feature type="compositionally biased region" description="Polar residues" evidence="14">
    <location>
        <begin position="663"/>
        <end position="678"/>
    </location>
</feature>
<feature type="transmembrane region" description="Helical" evidence="15">
    <location>
        <begin position="291"/>
        <end position="316"/>
    </location>
</feature>
<dbReference type="Proteomes" id="UP000265000">
    <property type="component" value="Unplaced"/>
</dbReference>
<evidence type="ECO:0000256" key="10">
    <source>
        <dbReference type="ARBA" id="ARBA00023065"/>
    </source>
</evidence>